<proteinExistence type="predicted"/>
<evidence type="ECO:0000256" key="4">
    <source>
        <dbReference type="ARBA" id="ARBA00023235"/>
    </source>
</evidence>
<protein>
    <recommendedName>
        <fullName evidence="2 5">peptidylprolyl isomerase</fullName>
        <ecNumber evidence="2 5">5.2.1.8</ecNumber>
    </recommendedName>
</protein>
<dbReference type="InterPro" id="IPR046357">
    <property type="entry name" value="PPIase_dom_sf"/>
</dbReference>
<evidence type="ECO:0000313" key="9">
    <source>
        <dbReference type="Proteomes" id="UP000664859"/>
    </source>
</evidence>
<dbReference type="PROSITE" id="PS51318">
    <property type="entry name" value="TAT"/>
    <property type="match status" value="1"/>
</dbReference>
<reference evidence="8" key="1">
    <citation type="submission" date="2021-02" db="EMBL/GenBank/DDBJ databases">
        <title>First Annotated Genome of the Yellow-green Alga Tribonema minus.</title>
        <authorList>
            <person name="Mahan K.M."/>
        </authorList>
    </citation>
    <scope>NUCLEOTIDE SEQUENCE</scope>
    <source>
        <strain evidence="8">UTEX B ZZ1240</strain>
    </source>
</reference>
<dbReference type="PANTHER" id="PTHR43811:SF19">
    <property type="entry name" value="39 KDA FK506-BINDING NUCLEAR PROTEIN"/>
    <property type="match status" value="1"/>
</dbReference>
<feature type="domain" description="PPIase FKBP-type" evidence="7">
    <location>
        <begin position="100"/>
        <end position="194"/>
    </location>
</feature>
<name>A0A835ZFS8_9STRA</name>
<dbReference type="PANTHER" id="PTHR43811">
    <property type="entry name" value="FKBP-TYPE PEPTIDYL-PROLYL CIS-TRANS ISOMERASE FKPA"/>
    <property type="match status" value="1"/>
</dbReference>
<dbReference type="AlphaFoldDB" id="A0A835ZFS8"/>
<keyword evidence="9" id="KW-1185">Reference proteome</keyword>
<dbReference type="InterPro" id="IPR006311">
    <property type="entry name" value="TAT_signal"/>
</dbReference>
<keyword evidence="6" id="KW-0732">Signal</keyword>
<feature type="chain" id="PRO_5032358567" description="peptidylprolyl isomerase" evidence="6">
    <location>
        <begin position="20"/>
        <end position="194"/>
    </location>
</feature>
<dbReference type="GO" id="GO:0003755">
    <property type="term" value="F:peptidyl-prolyl cis-trans isomerase activity"/>
    <property type="evidence" value="ECO:0007669"/>
    <property type="project" value="UniProtKB-KW"/>
</dbReference>
<dbReference type="InterPro" id="IPR001179">
    <property type="entry name" value="PPIase_FKBP_dom"/>
</dbReference>
<comment type="caution">
    <text evidence="8">The sequence shown here is derived from an EMBL/GenBank/DDBJ whole genome shotgun (WGS) entry which is preliminary data.</text>
</comment>
<keyword evidence="4 5" id="KW-0413">Isomerase</keyword>
<evidence type="ECO:0000256" key="2">
    <source>
        <dbReference type="ARBA" id="ARBA00013194"/>
    </source>
</evidence>
<accession>A0A835ZFS8</accession>
<dbReference type="Pfam" id="PF00254">
    <property type="entry name" value="FKBP_C"/>
    <property type="match status" value="1"/>
</dbReference>
<evidence type="ECO:0000256" key="3">
    <source>
        <dbReference type="ARBA" id="ARBA00023110"/>
    </source>
</evidence>
<gene>
    <name evidence="8" type="ORF">JKP88DRAFT_217728</name>
</gene>
<dbReference type="SUPFAM" id="SSF54534">
    <property type="entry name" value="FKBP-like"/>
    <property type="match status" value="1"/>
</dbReference>
<evidence type="ECO:0000256" key="6">
    <source>
        <dbReference type="SAM" id="SignalP"/>
    </source>
</evidence>
<organism evidence="8 9">
    <name type="scientific">Tribonema minus</name>
    <dbReference type="NCBI Taxonomy" id="303371"/>
    <lineage>
        <taxon>Eukaryota</taxon>
        <taxon>Sar</taxon>
        <taxon>Stramenopiles</taxon>
        <taxon>Ochrophyta</taxon>
        <taxon>PX clade</taxon>
        <taxon>Xanthophyceae</taxon>
        <taxon>Tribonematales</taxon>
        <taxon>Tribonemataceae</taxon>
        <taxon>Tribonema</taxon>
    </lineage>
</organism>
<feature type="signal peptide" evidence="6">
    <location>
        <begin position="1"/>
        <end position="19"/>
    </location>
</feature>
<evidence type="ECO:0000256" key="1">
    <source>
        <dbReference type="ARBA" id="ARBA00000971"/>
    </source>
</evidence>
<dbReference type="OrthoDB" id="1902587at2759"/>
<dbReference type="PROSITE" id="PS50059">
    <property type="entry name" value="FKBP_PPIASE"/>
    <property type="match status" value="1"/>
</dbReference>
<comment type="catalytic activity">
    <reaction evidence="1 5">
        <text>[protein]-peptidylproline (omega=180) = [protein]-peptidylproline (omega=0)</text>
        <dbReference type="Rhea" id="RHEA:16237"/>
        <dbReference type="Rhea" id="RHEA-COMP:10747"/>
        <dbReference type="Rhea" id="RHEA-COMP:10748"/>
        <dbReference type="ChEBI" id="CHEBI:83833"/>
        <dbReference type="ChEBI" id="CHEBI:83834"/>
        <dbReference type="EC" id="5.2.1.8"/>
    </reaction>
</comment>
<dbReference type="EC" id="5.2.1.8" evidence="2 5"/>
<evidence type="ECO:0000256" key="5">
    <source>
        <dbReference type="PROSITE-ProRule" id="PRU00277"/>
    </source>
</evidence>
<dbReference type="Gene3D" id="3.10.50.40">
    <property type="match status" value="1"/>
</dbReference>
<dbReference type="Proteomes" id="UP000664859">
    <property type="component" value="Unassembled WGS sequence"/>
</dbReference>
<evidence type="ECO:0000259" key="7">
    <source>
        <dbReference type="PROSITE" id="PS50059"/>
    </source>
</evidence>
<sequence>MLVTKLLAAAALALPVCHAFGNGARVTMAVQKGTDAVSRRSLMDKAAVAAVAAAGMFNVAPAQAEDAPAAVDVHADFITTETGLRYKVIKEGTGAQPPPSSNVKAHYTGWLGGFGDEDASVKFDSSRDRGRPFTFKAGVGQVIKAWDESVLAMKVGERRLIIVPPDLGYGKRGAGGVIPANATLYFDVELLGIL</sequence>
<dbReference type="FunFam" id="3.10.50.40:FF:000006">
    <property type="entry name" value="Peptidyl-prolyl cis-trans isomerase"/>
    <property type="match status" value="1"/>
</dbReference>
<evidence type="ECO:0000313" key="8">
    <source>
        <dbReference type="EMBL" id="KAG5189694.1"/>
    </source>
</evidence>
<dbReference type="EMBL" id="JAFCMP010000046">
    <property type="protein sequence ID" value="KAG5189694.1"/>
    <property type="molecule type" value="Genomic_DNA"/>
</dbReference>
<keyword evidence="3 5" id="KW-0697">Rotamase</keyword>